<sequence length="117" mass="13114">MEDGTESVLIWFKFSGKHVTVELKSLIKFIGCSIAGNHCVPGDNILFKNGMEVNQLLRANLSSAATTVLEEVDGWNKIPPLTMSIGKQWKECLDYNDTIGFILHSYGWALLKKQLQE</sequence>
<evidence type="ECO:0000313" key="1">
    <source>
        <dbReference type="EMBL" id="KAG0495548.1"/>
    </source>
</evidence>
<proteinExistence type="predicted"/>
<comment type="caution">
    <text evidence="1">The sequence shown here is derived from an EMBL/GenBank/DDBJ whole genome shotgun (WGS) entry which is preliminary data.</text>
</comment>
<gene>
    <name evidence="1" type="ORF">HPP92_000239</name>
</gene>
<organism evidence="1 2">
    <name type="scientific">Vanilla planifolia</name>
    <name type="common">Vanilla</name>
    <dbReference type="NCBI Taxonomy" id="51239"/>
    <lineage>
        <taxon>Eukaryota</taxon>
        <taxon>Viridiplantae</taxon>
        <taxon>Streptophyta</taxon>
        <taxon>Embryophyta</taxon>
        <taxon>Tracheophyta</taxon>
        <taxon>Spermatophyta</taxon>
        <taxon>Magnoliopsida</taxon>
        <taxon>Liliopsida</taxon>
        <taxon>Asparagales</taxon>
        <taxon>Orchidaceae</taxon>
        <taxon>Vanilloideae</taxon>
        <taxon>Vanilleae</taxon>
        <taxon>Vanilla</taxon>
    </lineage>
</organism>
<protein>
    <submittedName>
        <fullName evidence="1">Uncharacterized protein</fullName>
    </submittedName>
</protein>
<dbReference type="Proteomes" id="UP000636800">
    <property type="component" value="Chromosome 1"/>
</dbReference>
<keyword evidence="2" id="KW-1185">Reference proteome</keyword>
<accession>A0A835VFR9</accession>
<dbReference type="EMBL" id="JADCNL010000001">
    <property type="protein sequence ID" value="KAG0495548.1"/>
    <property type="molecule type" value="Genomic_DNA"/>
</dbReference>
<reference evidence="1 2" key="1">
    <citation type="journal article" date="2020" name="Nat. Food">
        <title>A phased Vanilla planifolia genome enables genetic improvement of flavour and production.</title>
        <authorList>
            <person name="Hasing T."/>
            <person name="Tang H."/>
            <person name="Brym M."/>
            <person name="Khazi F."/>
            <person name="Huang T."/>
            <person name="Chambers A.H."/>
        </authorList>
    </citation>
    <scope>NUCLEOTIDE SEQUENCE [LARGE SCALE GENOMIC DNA]</scope>
    <source>
        <tissue evidence="1">Leaf</tissue>
    </source>
</reference>
<evidence type="ECO:0000313" key="2">
    <source>
        <dbReference type="Proteomes" id="UP000636800"/>
    </source>
</evidence>
<dbReference type="AlphaFoldDB" id="A0A835VFR9"/>
<dbReference type="OrthoDB" id="7108654at2759"/>
<name>A0A835VFR9_VANPL</name>